<sequence>MALATKTLSGFTIDLIHRDSSLSPYYKPSLTPSQRISNAALRSIARSKRLQNNDGSPKTITIPDQAITEYLMRFYIGTPPVERFAIADTGSDLIWVQCSPCVKCVPQNTPLYDPTKSSSFKGVKCDSQPCTLLPPNQRFCGNLSQCIYTYVYGDHSMIQGLMGVETISFGSKGNGAIKFPKLTFGCTLFNNDTEDESKKNTGLVGLGVGPLSLISQLGNQIGRKFSYCFVPFESNSTSKMKFGDEAIVKGKGVVSTPLIVKSIGPSYYYLNLEGISIGSKKVKTIINQNDFGNILIDSGTSFTLLKQSFYNKFVTLVKEVYGVEGEKNPPAPFDFCFKNKGSRKSFPEIVFLFTEARVRVNASNLFSAMDKYLLCMWVVPVSEDDDPIFGNHAQVDFQVEYDLQGGKVSFAPTDCAKD</sequence>
<proteinExistence type="inferred from homology"/>
<dbReference type="PANTHER" id="PTHR47967">
    <property type="entry name" value="OS07G0603500 PROTEIN-RELATED"/>
    <property type="match status" value="1"/>
</dbReference>
<organism evidence="9 10">
    <name type="scientific">Cajanus cajan</name>
    <name type="common">Pigeon pea</name>
    <name type="synonym">Cajanus indicus</name>
    <dbReference type="NCBI Taxonomy" id="3821"/>
    <lineage>
        <taxon>Eukaryota</taxon>
        <taxon>Viridiplantae</taxon>
        <taxon>Streptophyta</taxon>
        <taxon>Embryophyta</taxon>
        <taxon>Tracheophyta</taxon>
        <taxon>Spermatophyta</taxon>
        <taxon>Magnoliopsida</taxon>
        <taxon>eudicotyledons</taxon>
        <taxon>Gunneridae</taxon>
        <taxon>Pentapetalae</taxon>
        <taxon>rosids</taxon>
        <taxon>fabids</taxon>
        <taxon>Fabales</taxon>
        <taxon>Fabaceae</taxon>
        <taxon>Papilionoideae</taxon>
        <taxon>50 kb inversion clade</taxon>
        <taxon>NPAAA clade</taxon>
        <taxon>indigoferoid/millettioid clade</taxon>
        <taxon>Phaseoleae</taxon>
        <taxon>Cajanus</taxon>
    </lineage>
</organism>
<keyword evidence="4" id="KW-0645">Protease</keyword>
<dbReference type="Gene3D" id="2.40.70.10">
    <property type="entry name" value="Acid Proteases"/>
    <property type="match status" value="2"/>
</dbReference>
<dbReference type="SUPFAM" id="SSF50630">
    <property type="entry name" value="Acid proteases"/>
    <property type="match status" value="1"/>
</dbReference>
<dbReference type="InterPro" id="IPR032799">
    <property type="entry name" value="TAXi_C"/>
</dbReference>
<comment type="subcellular location">
    <subcellularLocation>
        <location evidence="1">Secreted</location>
    </subcellularLocation>
</comment>
<dbReference type="Gramene" id="C.cajan_01270.t">
    <property type="protein sequence ID" value="C.cajan_01270.t.cds1"/>
    <property type="gene ID" value="C.cajan_01270"/>
</dbReference>
<dbReference type="GO" id="GO:0005576">
    <property type="term" value="C:extracellular region"/>
    <property type="evidence" value="ECO:0007669"/>
    <property type="project" value="UniProtKB-SubCell"/>
</dbReference>
<dbReference type="InterPro" id="IPR001969">
    <property type="entry name" value="Aspartic_peptidase_AS"/>
</dbReference>
<comment type="similarity">
    <text evidence="2">Belongs to the peptidase A1 family.</text>
</comment>
<dbReference type="FunFam" id="2.40.70.10:FF:000051">
    <property type="entry name" value="Putative aspartic protease"/>
    <property type="match status" value="1"/>
</dbReference>
<keyword evidence="6" id="KW-0378">Hydrolase</keyword>
<gene>
    <name evidence="9" type="ORF">KK1_001302</name>
</gene>
<dbReference type="CDD" id="cd05476">
    <property type="entry name" value="pepsin_A_like_plant"/>
    <property type="match status" value="1"/>
</dbReference>
<dbReference type="FunFam" id="2.40.70.10:FF:000050">
    <property type="entry name" value="Aspartic proteinase CDR1"/>
    <property type="match status" value="1"/>
</dbReference>
<evidence type="ECO:0000256" key="1">
    <source>
        <dbReference type="ARBA" id="ARBA00004613"/>
    </source>
</evidence>
<evidence type="ECO:0000313" key="10">
    <source>
        <dbReference type="Proteomes" id="UP000075243"/>
    </source>
</evidence>
<dbReference type="Pfam" id="PF14541">
    <property type="entry name" value="TAXi_C"/>
    <property type="match status" value="1"/>
</dbReference>
<dbReference type="PROSITE" id="PS00141">
    <property type="entry name" value="ASP_PROTEASE"/>
    <property type="match status" value="2"/>
</dbReference>
<accession>A0A151SJX4</accession>
<dbReference type="InterPro" id="IPR021109">
    <property type="entry name" value="Peptidase_aspartic_dom_sf"/>
</dbReference>
<protein>
    <submittedName>
        <fullName evidence="9">Aspartic proteinase nepenthesin-2</fullName>
    </submittedName>
</protein>
<keyword evidence="5" id="KW-0064">Aspartyl protease</keyword>
<evidence type="ECO:0000256" key="6">
    <source>
        <dbReference type="ARBA" id="ARBA00022801"/>
    </source>
</evidence>
<dbReference type="GO" id="GO:0006508">
    <property type="term" value="P:proteolysis"/>
    <property type="evidence" value="ECO:0007669"/>
    <property type="project" value="UniProtKB-KW"/>
</dbReference>
<dbReference type="InterPro" id="IPR032861">
    <property type="entry name" value="TAXi_N"/>
</dbReference>
<dbReference type="InterPro" id="IPR033121">
    <property type="entry name" value="PEPTIDASE_A1"/>
</dbReference>
<keyword evidence="7" id="KW-0325">Glycoprotein</keyword>
<dbReference type="InterPro" id="IPR034161">
    <property type="entry name" value="Pepsin-like_plant"/>
</dbReference>
<evidence type="ECO:0000256" key="3">
    <source>
        <dbReference type="ARBA" id="ARBA00022525"/>
    </source>
</evidence>
<keyword evidence="10" id="KW-1185">Reference proteome</keyword>
<dbReference type="GO" id="GO:0004190">
    <property type="term" value="F:aspartic-type endopeptidase activity"/>
    <property type="evidence" value="ECO:0007669"/>
    <property type="project" value="UniProtKB-KW"/>
</dbReference>
<dbReference type="Proteomes" id="UP000075243">
    <property type="component" value="Chromosome 11"/>
</dbReference>
<dbReference type="AlphaFoldDB" id="A0A151SJX4"/>
<evidence type="ECO:0000259" key="8">
    <source>
        <dbReference type="PROSITE" id="PS51767"/>
    </source>
</evidence>
<evidence type="ECO:0000256" key="7">
    <source>
        <dbReference type="ARBA" id="ARBA00023180"/>
    </source>
</evidence>
<evidence type="ECO:0000256" key="4">
    <source>
        <dbReference type="ARBA" id="ARBA00022670"/>
    </source>
</evidence>
<dbReference type="EMBL" id="CM003613">
    <property type="protein sequence ID" value="KYP55097.1"/>
    <property type="molecule type" value="Genomic_DNA"/>
</dbReference>
<dbReference type="OMA" id="KSIGPSY"/>
<evidence type="ECO:0000256" key="5">
    <source>
        <dbReference type="ARBA" id="ARBA00022750"/>
    </source>
</evidence>
<evidence type="ECO:0000256" key="2">
    <source>
        <dbReference type="ARBA" id="ARBA00007447"/>
    </source>
</evidence>
<dbReference type="Pfam" id="PF14543">
    <property type="entry name" value="TAXi_N"/>
    <property type="match status" value="1"/>
</dbReference>
<dbReference type="PROSITE" id="PS51767">
    <property type="entry name" value="PEPTIDASE_A1"/>
    <property type="match status" value="1"/>
</dbReference>
<dbReference type="PANTHER" id="PTHR47967:SF128">
    <property type="entry name" value="ASPARTIC PROTEINASE CDR1-LIKE"/>
    <property type="match status" value="1"/>
</dbReference>
<name>A0A151SJX4_CAJCA</name>
<reference evidence="9 10" key="1">
    <citation type="journal article" date="2012" name="Nat. Biotechnol.">
        <title>Draft genome sequence of pigeonpea (Cajanus cajan), an orphan legume crop of resource-poor farmers.</title>
        <authorList>
            <person name="Varshney R.K."/>
            <person name="Chen W."/>
            <person name="Li Y."/>
            <person name="Bharti A.K."/>
            <person name="Saxena R.K."/>
            <person name="Schlueter J.A."/>
            <person name="Donoghue M.T."/>
            <person name="Azam S."/>
            <person name="Fan G."/>
            <person name="Whaley A.M."/>
            <person name="Farmer A.D."/>
            <person name="Sheridan J."/>
            <person name="Iwata A."/>
            <person name="Tuteja R."/>
            <person name="Penmetsa R.V."/>
            <person name="Wu W."/>
            <person name="Upadhyaya H.D."/>
            <person name="Yang S.P."/>
            <person name="Shah T."/>
            <person name="Saxena K.B."/>
            <person name="Michael T."/>
            <person name="McCombie W.R."/>
            <person name="Yang B."/>
            <person name="Zhang G."/>
            <person name="Yang H."/>
            <person name="Wang J."/>
            <person name="Spillane C."/>
            <person name="Cook D.R."/>
            <person name="May G.D."/>
            <person name="Xu X."/>
            <person name="Jackson S.A."/>
        </authorList>
    </citation>
    <scope>NUCLEOTIDE SEQUENCE [LARGE SCALE GENOMIC DNA]</scope>
    <source>
        <strain evidence="10">cv. Asha</strain>
    </source>
</reference>
<feature type="domain" description="Peptidase A1" evidence="8">
    <location>
        <begin position="70"/>
        <end position="411"/>
    </location>
</feature>
<dbReference type="InterPro" id="IPR051708">
    <property type="entry name" value="Plant_Aspart_Prot_A1"/>
</dbReference>
<keyword evidence="3" id="KW-0964">Secreted</keyword>
<evidence type="ECO:0000313" key="9">
    <source>
        <dbReference type="EMBL" id="KYP55097.1"/>
    </source>
</evidence>